<dbReference type="InterPro" id="IPR006343">
    <property type="entry name" value="DnaB/C_C"/>
</dbReference>
<accession>A0A268P1M1</accession>
<protein>
    <submittedName>
        <fullName evidence="5">Uncharacterized protein</fullName>
    </submittedName>
</protein>
<evidence type="ECO:0000256" key="2">
    <source>
        <dbReference type="SAM" id="MobiDB-lite"/>
    </source>
</evidence>
<feature type="domain" description="Replicative helicase loading/DNA remodeling protein DnaB N-terminal winged helix" evidence="4">
    <location>
        <begin position="10"/>
        <end position="255"/>
    </location>
</feature>
<proteinExistence type="inferred from homology"/>
<evidence type="ECO:0000259" key="4">
    <source>
        <dbReference type="Pfam" id="PF25888"/>
    </source>
</evidence>
<dbReference type="InterPro" id="IPR058660">
    <property type="entry name" value="WHD_DnaB"/>
</dbReference>
<comment type="caution">
    <text evidence="5">The sequence shown here is derived from an EMBL/GenBank/DDBJ whole genome shotgun (WGS) entry which is preliminary data.</text>
</comment>
<dbReference type="RefSeq" id="WP_095326333.1">
    <property type="nucleotide sequence ID" value="NZ_NPCC01000007.1"/>
</dbReference>
<evidence type="ECO:0000259" key="3">
    <source>
        <dbReference type="Pfam" id="PF07261"/>
    </source>
</evidence>
<feature type="domain" description="DnaB/C C-terminal" evidence="3">
    <location>
        <begin position="327"/>
        <end position="389"/>
    </location>
</feature>
<evidence type="ECO:0000256" key="1">
    <source>
        <dbReference type="ARBA" id="ARBA00093462"/>
    </source>
</evidence>
<dbReference type="AlphaFoldDB" id="A0A268P1M1"/>
<sequence length="480" mass="55082">MPWHWKEVLPVDQYTVRLADVITDMDNHVLTLLYQPLIGTEAVGLYNSLRSQLPSGKYQGDIHTHHQLSVLLDLSLPKLLEARKKLEAIDLLRTYRKKTDDVRFFMYELQPPMKPHRFFRDDVLSVFLYNRLGKQGYRAVRERFALPVLDSSEFEEVTESFSNVFTSLTHSEMQPALMNEQDGALKGANGEALIGKDSDGLRFDDFDVELMKQALSSFIVPPEVLTDRLIDLIKKLAFVYQVEPLTMANLVEQASRGDMLDEDDLRKTIKEWYRLENGTKPPALGLKTQPQTARTMTKEPQTEEERSIQFYEQTPPMTLLEMRQEGAAVSPADARLIEELIVDYKLHPGVANVLIDYVLFQHDMKLSRGFMLKIAGHWKRKKVKTVPGAMGLVKEDKQKQANASPRQTYKRNARQDKLPKWLMAEQEKGNSQEGKQASGVAEATESKTSASQTESKKRIAALMEERKRLREKKDEGEWNQ</sequence>
<feature type="region of interest" description="Disordered" evidence="2">
    <location>
        <begin position="280"/>
        <end position="307"/>
    </location>
</feature>
<dbReference type="Pfam" id="PF07261">
    <property type="entry name" value="DnaB_2"/>
    <property type="match status" value="1"/>
</dbReference>
<feature type="compositionally biased region" description="Basic and acidic residues" evidence="2">
    <location>
        <begin position="463"/>
        <end position="480"/>
    </location>
</feature>
<organism evidence="5 6">
    <name type="scientific">Shouchella clausii</name>
    <name type="common">Alkalihalobacillus clausii</name>
    <dbReference type="NCBI Taxonomy" id="79880"/>
    <lineage>
        <taxon>Bacteria</taxon>
        <taxon>Bacillati</taxon>
        <taxon>Bacillota</taxon>
        <taxon>Bacilli</taxon>
        <taxon>Bacillales</taxon>
        <taxon>Bacillaceae</taxon>
        <taxon>Shouchella</taxon>
    </lineage>
</organism>
<feature type="region of interest" description="Disordered" evidence="2">
    <location>
        <begin position="389"/>
        <end position="480"/>
    </location>
</feature>
<dbReference type="Pfam" id="PF25888">
    <property type="entry name" value="WHD_DnaB"/>
    <property type="match status" value="1"/>
</dbReference>
<feature type="compositionally biased region" description="Basic and acidic residues" evidence="2">
    <location>
        <begin position="296"/>
        <end position="307"/>
    </location>
</feature>
<reference evidence="5 6" key="1">
    <citation type="submission" date="2017-07" db="EMBL/GenBank/DDBJ databases">
        <title>Isolation and whole genome analysis of endospore-forming bacteria from heroin.</title>
        <authorList>
            <person name="Kalinowski J."/>
            <person name="Ahrens B."/>
            <person name="Al-Dilaimi A."/>
            <person name="Winkler A."/>
            <person name="Wibberg D."/>
            <person name="Schleenbecker U."/>
            <person name="Ruckert C."/>
            <person name="Wolfel R."/>
            <person name="Grass G."/>
        </authorList>
    </citation>
    <scope>NUCLEOTIDE SEQUENCE [LARGE SCALE GENOMIC DNA]</scope>
    <source>
        <strain evidence="5 6">7539</strain>
    </source>
</reference>
<gene>
    <name evidence="5" type="ORF">CHH72_07045</name>
</gene>
<comment type="similarity">
    <text evidence="1">Belongs to the DnaB/DnaD family.</text>
</comment>
<dbReference type="Proteomes" id="UP000216207">
    <property type="component" value="Unassembled WGS sequence"/>
</dbReference>
<dbReference type="EMBL" id="NPCC01000007">
    <property type="protein sequence ID" value="PAE89627.1"/>
    <property type="molecule type" value="Genomic_DNA"/>
</dbReference>
<evidence type="ECO:0000313" key="6">
    <source>
        <dbReference type="Proteomes" id="UP000216207"/>
    </source>
</evidence>
<evidence type="ECO:0000313" key="5">
    <source>
        <dbReference type="EMBL" id="PAE89627.1"/>
    </source>
</evidence>
<name>A0A268P1M1_SHOCL</name>
<feature type="compositionally biased region" description="Basic and acidic residues" evidence="2">
    <location>
        <begin position="413"/>
        <end position="430"/>
    </location>
</feature>